<keyword evidence="2" id="KW-0732">Signal</keyword>
<dbReference type="InterPro" id="IPR000719">
    <property type="entry name" value="Prot_kinase_dom"/>
</dbReference>
<feature type="chain" id="PRO_5001571913" evidence="2">
    <location>
        <begin position="41"/>
        <end position="2195"/>
    </location>
</feature>
<keyword evidence="4" id="KW-0418">Kinase</keyword>
<dbReference type="SMART" id="SM00220">
    <property type="entry name" value="S_TKc"/>
    <property type="match status" value="1"/>
</dbReference>
<keyword evidence="1" id="KW-0472">Membrane</keyword>
<dbReference type="InterPro" id="IPR006212">
    <property type="entry name" value="Furin_repeat"/>
</dbReference>
<dbReference type="PANTHER" id="PTHR15332:SF175">
    <property type="entry name" value="PROPROTEIN CONVERTASE SUBTILISIN_KEXIN TYPE 5-LIKE"/>
    <property type="match status" value="1"/>
</dbReference>
<keyword evidence="1" id="KW-0812">Transmembrane</keyword>
<keyword evidence="5" id="KW-1185">Reference proteome</keyword>
<dbReference type="GO" id="GO:0005524">
    <property type="term" value="F:ATP binding"/>
    <property type="evidence" value="ECO:0007669"/>
    <property type="project" value="InterPro"/>
</dbReference>
<dbReference type="InterPro" id="IPR000742">
    <property type="entry name" value="EGF"/>
</dbReference>
<dbReference type="Pfam" id="PF00069">
    <property type="entry name" value="Pkinase"/>
    <property type="match status" value="1"/>
</dbReference>
<dbReference type="InterPro" id="IPR008271">
    <property type="entry name" value="Ser/Thr_kinase_AS"/>
</dbReference>
<evidence type="ECO:0000256" key="1">
    <source>
        <dbReference type="SAM" id="Phobius"/>
    </source>
</evidence>
<keyword evidence="4" id="KW-0723">Serine/threonine-protein kinase</keyword>
<name>A0A058ZAN0_FONAL</name>
<dbReference type="RefSeq" id="XP_009494101.1">
    <property type="nucleotide sequence ID" value="XM_009495826.1"/>
</dbReference>
<reference evidence="4" key="1">
    <citation type="submission" date="2013-04" db="EMBL/GenBank/DDBJ databases">
        <title>The Genome Sequence of Fonticula alba ATCC 38817.</title>
        <authorList>
            <consortium name="The Broad Institute Genomics Platform"/>
            <person name="Russ C."/>
            <person name="Cuomo C."/>
            <person name="Burger G."/>
            <person name="Gray M.W."/>
            <person name="Holland P.W.H."/>
            <person name="King N."/>
            <person name="Lang F.B.F."/>
            <person name="Roger A.J."/>
            <person name="Ruiz-Trillo I."/>
            <person name="Brown M."/>
            <person name="Walker B."/>
            <person name="Young S."/>
            <person name="Zeng Q."/>
            <person name="Gargeya S."/>
            <person name="Fitzgerald M."/>
            <person name="Haas B."/>
            <person name="Abouelleil A."/>
            <person name="Allen A.W."/>
            <person name="Alvarado L."/>
            <person name="Arachchi H.M."/>
            <person name="Berlin A.M."/>
            <person name="Chapman S.B."/>
            <person name="Gainer-Dewar J."/>
            <person name="Goldberg J."/>
            <person name="Griggs A."/>
            <person name="Gujja S."/>
            <person name="Hansen M."/>
            <person name="Howarth C."/>
            <person name="Imamovic A."/>
            <person name="Ireland A."/>
            <person name="Larimer J."/>
            <person name="McCowan C."/>
            <person name="Murphy C."/>
            <person name="Pearson M."/>
            <person name="Poon T.W."/>
            <person name="Priest M."/>
            <person name="Roberts A."/>
            <person name="Saif S."/>
            <person name="Shea T."/>
            <person name="Sisk P."/>
            <person name="Sykes S."/>
            <person name="Wortman J."/>
            <person name="Nusbaum C."/>
            <person name="Birren B."/>
        </authorList>
    </citation>
    <scope>NUCLEOTIDE SEQUENCE [LARGE SCALE GENOMIC DNA]</scope>
    <source>
        <strain evidence="4">ATCC 38817</strain>
    </source>
</reference>
<dbReference type="SUPFAM" id="SSF57184">
    <property type="entry name" value="Growth factor receptor domain"/>
    <property type="match status" value="9"/>
</dbReference>
<evidence type="ECO:0000313" key="4">
    <source>
        <dbReference type="EMBL" id="KCV70978.1"/>
    </source>
</evidence>
<feature type="domain" description="Protein kinase" evidence="3">
    <location>
        <begin position="1959"/>
        <end position="2195"/>
    </location>
</feature>
<accession>A0A058ZAN0</accession>
<dbReference type="OrthoDB" id="300641at2759"/>
<feature type="signal peptide" evidence="2">
    <location>
        <begin position="1"/>
        <end position="40"/>
    </location>
</feature>
<evidence type="ECO:0000259" key="3">
    <source>
        <dbReference type="PROSITE" id="PS50011"/>
    </source>
</evidence>
<protein>
    <submittedName>
        <fullName evidence="4">Serine/threonine protein kinase</fullName>
    </submittedName>
</protein>
<evidence type="ECO:0000256" key="2">
    <source>
        <dbReference type="SAM" id="SignalP"/>
    </source>
</evidence>
<dbReference type="GO" id="GO:0004674">
    <property type="term" value="F:protein serine/threonine kinase activity"/>
    <property type="evidence" value="ECO:0007669"/>
    <property type="project" value="UniProtKB-KW"/>
</dbReference>
<feature type="transmembrane region" description="Helical" evidence="1">
    <location>
        <begin position="1889"/>
        <end position="1917"/>
    </location>
</feature>
<dbReference type="SMART" id="SM00181">
    <property type="entry name" value="EGF"/>
    <property type="match status" value="8"/>
</dbReference>
<dbReference type="InterPro" id="IPR011009">
    <property type="entry name" value="Kinase-like_dom_sf"/>
</dbReference>
<dbReference type="SMART" id="SM00261">
    <property type="entry name" value="FU"/>
    <property type="match status" value="18"/>
</dbReference>
<dbReference type="SUPFAM" id="SSF56112">
    <property type="entry name" value="Protein kinase-like (PK-like)"/>
    <property type="match status" value="1"/>
</dbReference>
<dbReference type="Gene3D" id="3.30.200.20">
    <property type="entry name" value="Phosphorylase Kinase, domain 1"/>
    <property type="match status" value="1"/>
</dbReference>
<dbReference type="PROSITE" id="PS50011">
    <property type="entry name" value="PROTEIN_KINASE_DOM"/>
    <property type="match status" value="1"/>
</dbReference>
<dbReference type="Gene3D" id="1.10.510.10">
    <property type="entry name" value="Transferase(Phosphotransferase) domain 1"/>
    <property type="match status" value="1"/>
</dbReference>
<dbReference type="PANTHER" id="PTHR15332">
    <property type="entry name" value="PROPROTEIN CONVERTASE SUBTILISIN_KEXIN TYPE 5-LIKE"/>
    <property type="match status" value="1"/>
</dbReference>
<dbReference type="Proteomes" id="UP000030693">
    <property type="component" value="Unassembled WGS sequence"/>
</dbReference>
<keyword evidence="1" id="KW-1133">Transmembrane helix</keyword>
<sequence>MSHPPQRRRRAARPPGAALPPGYLLQFLALLAALFLPAAPRSLATCADQMLAAMPGVLQLESTLASESRALLRNPIPLASMALEEFGAFSGANSFDGSVLEESLSFLLGQTVQEHFPEVRYGHCMASSLPKAHGGRMSRGHPHSRRLPQLPGQSLAYPLVVTEGGLMWAEHVFSLDQPVTEVLLATATDPEGLFALVRHGQNAYSLVTQSGTWEYQPPPAAAAGSIVSAQAGVQRQGYIHWSSNKVDTLRLVDGQIDFAPLLRESLCLVRGMAATRLVTSAPVAGGPPAAGGHREDLLVLLEDSSLVLLLGVGLNDGSNLGDAQVAGVFTLPSGVPAGGRLVTAPSYANSHAVGWFLYQRGSDFWQVAIGPDHALTWTPLGLPVTSGSWDTLRPFYHRQLLRWVLATSQHLMLTAEEFECGRDPTIRCHPDISDDGWECLASRYVSPLLQPGHLCGGCAPGFRLAAAPAGKLRACVPCMENCQVCTESHCLVCNDGYRLLPGTAGGFCVGSCAQPLENGQKMCHEHSPGHAHITTVSLSGLGPSFAFLASTFLEVDANGQAHLPTAAGMATARRNYLFMSDDSKAWWVAAAQVDALVEPPLETSLQLAGPPWAMLPFKLLIELGPFLLPDPALGGLLVPHFVAFACNDKMSHLVYRCDASQNPPPMDGAPACRAAIHRTDTSTMCSALRPVDRRHVMLFGAGGFHLLRVSLPPPGAPGAGPVVSMVQVAWAQMAMGIAGAPPFAQAPVAPMADDWLLVLDRGTTPALLSMDLVLSGDSRVAATMPAAGPAVPSAGGIVVTLETGRAGAPIETFICGRHESTGQWLAMHSPQGAATHGRLHDQSFAHYELGILAGSGPSSPMFLPLRLRSGRFPAALLMISEQQIGVAVLECPTADAGQPCRLGKAQLMASPVGANLGRPSISAAIVPLAATGPGPGPGEAPTTEVSTFLLSVAPSLSSFYLLHVETYDCRPGSFGPTCSACHPLCARCSGPSPGQCTECWLATPEAPQECLSRCPYGRVATTKPGVCRPCSGPCLDCAFSPDHGFALCTVCQSDHYLELVTYLTDEMTGLPLPSGTCVSCHPSCQTCLGPGMNACESCPGGMVLFYGACLAECERGFWDRAGVCQPCANGCAHCQDASTCLQCKDGFFRGSDGVCLACDPSCELCDAAGACLACRPGLVFLEADPSQPGLCGSVCAAGDFRPVEPRRCARCGDSCALCTGGADNCTVCATGHRWASGGTGPGACVGCRAGCAVCTATRCLGCRQGLWLTPGGECMDACPPGWFADAGTVDGTGAGGGECQMCDVECAECDQSAGHCTACAPGLDLVTDGAGTTCRSGCAPGEYRDPVSLACLPCHAACAECNGPTDRDCWSCAGPEDVLQGGACVQTCADRHVALAQRCLPCHASCDACAGTRSSECTVCGADLRSLPALEDATTGRRCVPACPVGHATTDTGCRACAANCAQCSGGGPCDQCARGWLLDMQASATDVCVHTCPALTFPFGGACSVCHGSCGTCFGPGPDQCLSCTAGTPLMWAGQCVAACPAGAFRLPGENACAGCDAQCASCANGQSTGCTGCPSGGLLLPSTPASSTGRCMASCPERHFAQADHPSGPRCVPCHASCASCAGPGASQCLGCPEGALLHQDHCRADCPPGFFGCHPARQCRACPDGCTACEPFDGTSCASMCTACEDGRFLTAEGRCEVSCPAGQFRQPGGQLCGPCHADCRTCEASAERCTSCPAAGWLDYESRVCLQAGCPAVFAAVTRPADPAGPGPDRVCLPCPEHCEVCTGAADAELPAGAPACRLPAADGPLSCTLVAGCDRCVSGRLLHREPGAPARCVLECPPGFFADQEAAASGIPACMACLKGCAACDGPLASDCLEWSGLSPGTRLAIGLGLGLGLLLLLLVLLGVGLALVFFLRRRRNVKGQAEDDADATVLNTIVELSLPGSILVSLETDFMPVDGHSDLGTGTQAAVYAARAIGAGTADRLGCPPTVAIKRLKEGAARSTTQMALFQNEVALMWLLRDVPNVVRLYGYSDAPPAIAMERYQTDLSTLLHSEIPLGTGALLHIIHEWACGLEAMHAQGIAHCDLKPGNVFVTRRADGAWHAALGDLGTSRNLSERRSNALTAAPPALNALTARYASPEATASHAAALAAIQPVIDLLWLLWSSNADSRPMVAVLRQKVSMALQMAGGPGA</sequence>
<dbReference type="GeneID" id="20526650"/>
<dbReference type="eggNOG" id="KOG3525">
    <property type="taxonomic scope" value="Eukaryota"/>
</dbReference>
<dbReference type="CDD" id="cd00064">
    <property type="entry name" value="FU"/>
    <property type="match status" value="5"/>
</dbReference>
<gene>
    <name evidence="4" type="ORF">H696_01925</name>
</gene>
<dbReference type="PROSITE" id="PS00108">
    <property type="entry name" value="PROTEIN_KINASE_ST"/>
    <property type="match status" value="1"/>
</dbReference>
<dbReference type="InterPro" id="IPR009030">
    <property type="entry name" value="Growth_fac_rcpt_cys_sf"/>
</dbReference>
<proteinExistence type="predicted"/>
<dbReference type="EMBL" id="KB932203">
    <property type="protein sequence ID" value="KCV70978.1"/>
    <property type="molecule type" value="Genomic_DNA"/>
</dbReference>
<keyword evidence="4" id="KW-0808">Transferase</keyword>
<organism evidence="4">
    <name type="scientific">Fonticula alba</name>
    <name type="common">Slime mold</name>
    <dbReference type="NCBI Taxonomy" id="691883"/>
    <lineage>
        <taxon>Eukaryota</taxon>
        <taxon>Rotosphaerida</taxon>
        <taxon>Fonticulaceae</taxon>
        <taxon>Fonticula</taxon>
    </lineage>
</organism>
<evidence type="ECO:0000313" key="5">
    <source>
        <dbReference type="Proteomes" id="UP000030693"/>
    </source>
</evidence>
<dbReference type="Gene3D" id="2.10.220.10">
    <property type="entry name" value="Hormone Receptor, Insulin-like Growth Factor Receptor 1, Chain A, domain 2"/>
    <property type="match status" value="11"/>
</dbReference>